<dbReference type="InterPro" id="IPR029510">
    <property type="entry name" value="Ald_DH_CS_GLU"/>
</dbReference>
<evidence type="ECO:0000256" key="1">
    <source>
        <dbReference type="ARBA" id="ARBA00023002"/>
    </source>
</evidence>
<dbReference type="Gene3D" id="3.40.605.10">
    <property type="entry name" value="Aldehyde Dehydrogenase, Chain A, domain 1"/>
    <property type="match status" value="1"/>
</dbReference>
<evidence type="ECO:0000256" key="3">
    <source>
        <dbReference type="RuleBase" id="RU003345"/>
    </source>
</evidence>
<evidence type="ECO:0000313" key="6">
    <source>
        <dbReference type="Proteomes" id="UP000263619"/>
    </source>
</evidence>
<proteinExistence type="inferred from homology"/>
<dbReference type="SUPFAM" id="SSF53720">
    <property type="entry name" value="ALDH-like"/>
    <property type="match status" value="1"/>
</dbReference>
<dbReference type="RefSeq" id="WP_119305681.1">
    <property type="nucleotide sequence ID" value="NZ_AP014608.1"/>
</dbReference>
<dbReference type="Pfam" id="PF00171">
    <property type="entry name" value="Aldedh"/>
    <property type="match status" value="1"/>
</dbReference>
<evidence type="ECO:0000313" key="5">
    <source>
        <dbReference type="EMBL" id="BBA17429.1"/>
    </source>
</evidence>
<evidence type="ECO:0000256" key="2">
    <source>
        <dbReference type="PROSITE-ProRule" id="PRU10007"/>
    </source>
</evidence>
<dbReference type="Gene3D" id="3.40.309.10">
    <property type="entry name" value="Aldehyde Dehydrogenase, Chain A, domain 2"/>
    <property type="match status" value="1"/>
</dbReference>
<dbReference type="InterPro" id="IPR016162">
    <property type="entry name" value="Ald_DH_N"/>
</dbReference>
<dbReference type="PANTHER" id="PTHR43217">
    <property type="entry name" value="SUCCINATE SEMIALDEHYDE DEHYDROGENASE [NAD(P)+] SAD"/>
    <property type="match status" value="1"/>
</dbReference>
<dbReference type="OrthoDB" id="9762913at2"/>
<organism evidence="5 6">
    <name type="scientific">Blattabacterium cuenoti STAT</name>
    <dbReference type="NCBI Taxonomy" id="1457030"/>
    <lineage>
        <taxon>Bacteria</taxon>
        <taxon>Pseudomonadati</taxon>
        <taxon>Bacteroidota</taxon>
        <taxon>Flavobacteriia</taxon>
        <taxon>Flavobacteriales</taxon>
        <taxon>Blattabacteriaceae</taxon>
        <taxon>Blattabacterium</taxon>
    </lineage>
</organism>
<dbReference type="InterPro" id="IPR016163">
    <property type="entry name" value="Ald_DH_C"/>
</dbReference>
<sequence>MFQTINPVDNKVLNTYHYLSSKNINIKLYEAQNAYQKWKNYSFNSKVQCLRRLYSCIQKNKNLIAYSITQEMGKPITQSYAEVNKSINLCEYYCDLKKSIFFEKIFTEYKDSYVIFESIGSILGIMPWNYPIWQTIRSTIPNLLLGNVILIKPSINTTECSLILEKIFLESDFPKGIFQILLIDINQIESVIAHPIIQGVTFTGSTLTGGIIGSLSGKYIKKSILELGGNDAFVVLKDVKNIKKIAKIATKSRLNNTGQTCISAKRFVVDKSIIDDFIEAVIQEMKTYNKGNLYDESTKIGYISRSDLSEKLYQQYKTIIINGGKICLEIIKDGNFFYPSLLKVENNNCIVKEEEIFGPIGIIFPFSQEKEIPDIVNNTPYGLGTSIWTKDLEKAEKISRKINTGMIFINEVVKSDPRFPFGGVKKSGYGRELSDLTIKEFSNWKTVIIKEL</sequence>
<name>A0A224AKT4_9FLAO</name>
<dbReference type="PROSITE" id="PS00687">
    <property type="entry name" value="ALDEHYDE_DEHYDR_GLU"/>
    <property type="match status" value="1"/>
</dbReference>
<dbReference type="InterPro" id="IPR047110">
    <property type="entry name" value="GABD/Sad-like"/>
</dbReference>
<evidence type="ECO:0000259" key="4">
    <source>
        <dbReference type="Pfam" id="PF00171"/>
    </source>
</evidence>
<comment type="similarity">
    <text evidence="3">Belongs to the aldehyde dehydrogenase family.</text>
</comment>
<dbReference type="PANTHER" id="PTHR43217:SF1">
    <property type="entry name" value="SUCCINATE SEMIALDEHYDE DEHYDROGENASE [NAD(P)+] SAD"/>
    <property type="match status" value="1"/>
</dbReference>
<protein>
    <submittedName>
        <fullName evidence="5">Succinate-semialdehyde dehydrogenase</fullName>
    </submittedName>
</protein>
<keyword evidence="1 3" id="KW-0560">Oxidoreductase</keyword>
<dbReference type="GO" id="GO:0004777">
    <property type="term" value="F:succinate-semialdehyde dehydrogenase (NAD+) activity"/>
    <property type="evidence" value="ECO:0007669"/>
    <property type="project" value="TreeGrafter"/>
</dbReference>
<feature type="active site" evidence="2">
    <location>
        <position position="226"/>
    </location>
</feature>
<gene>
    <name evidence="5" type="primary">sad</name>
    <name evidence="5" type="ORF">STAT_522</name>
</gene>
<dbReference type="InterPro" id="IPR015590">
    <property type="entry name" value="Aldehyde_DH_dom"/>
</dbReference>
<keyword evidence="6" id="KW-1185">Reference proteome</keyword>
<accession>A0A224AKT4</accession>
<dbReference type="Proteomes" id="UP000263619">
    <property type="component" value="Chromosome"/>
</dbReference>
<dbReference type="AlphaFoldDB" id="A0A224AKT4"/>
<dbReference type="InterPro" id="IPR016161">
    <property type="entry name" value="Ald_DH/histidinol_DH"/>
</dbReference>
<dbReference type="EMBL" id="AP014608">
    <property type="protein sequence ID" value="BBA17429.1"/>
    <property type="molecule type" value="Genomic_DNA"/>
</dbReference>
<reference evidence="5 6" key="1">
    <citation type="submission" date="2014-06" db="EMBL/GenBank/DDBJ databases">
        <title>Genome sequence of the intracellular symbiont Blattabacterium cuenoti, strain STAT from the wood feeding cockroach Salganea taiwanensis taiwanensis.</title>
        <authorList>
            <person name="Kinjo Y."/>
            <person name="Ohkuma M."/>
            <person name="Tokuda G."/>
        </authorList>
    </citation>
    <scope>NUCLEOTIDE SEQUENCE [LARGE SCALE GENOMIC DNA]</scope>
    <source>
        <strain evidence="5 6">STAT</strain>
    </source>
</reference>
<feature type="domain" description="Aldehyde dehydrogenase" evidence="4">
    <location>
        <begin position="2"/>
        <end position="447"/>
    </location>
</feature>